<dbReference type="EMBL" id="VRYN01000001">
    <property type="protein sequence ID" value="TYO81897.1"/>
    <property type="molecule type" value="Genomic_DNA"/>
</dbReference>
<protein>
    <submittedName>
        <fullName evidence="2">DUF1628 domain protein</fullName>
    </submittedName>
    <submittedName>
        <fullName evidence="3">Flagellin N-terminal-like domain-containing protein</fullName>
    </submittedName>
</protein>
<dbReference type="Pfam" id="PF07790">
    <property type="entry name" value="Pilin_N"/>
    <property type="match status" value="1"/>
</dbReference>
<feature type="domain" description="Archaeal Type IV pilin N-terminal" evidence="1">
    <location>
        <begin position="3"/>
        <end position="83"/>
    </location>
</feature>
<dbReference type="NCBIfam" id="TIGR02537">
    <property type="entry name" value="arch_flag_Nterm"/>
    <property type="match status" value="1"/>
</dbReference>
<dbReference type="AlphaFoldDB" id="A0A4D6GV73"/>
<sequence length="173" mass="17801">MRAATSVTAVVLMVAVVVVLAGTVAVFTLGSTDTISSPAPLIGQTSGELVRDTAGGGDQIVRLTHIAGDDVAVSDLDVVVDATAACGKRARIVDLPTSTLGPSTYDGDKLFDFYSPDGGAFDANTDGVWRPGETATFRIANRDCSLDSGDTITVRVVHTPSETVVIEDTLTAS</sequence>
<keyword evidence="3" id="KW-0966">Cell projection</keyword>
<dbReference type="RefSeq" id="WP_010903451.1">
    <property type="nucleotide sequence ID" value="NZ_VRYN01000001.1"/>
</dbReference>
<dbReference type="Proteomes" id="UP000323075">
    <property type="component" value="Unassembled WGS sequence"/>
</dbReference>
<keyword evidence="3" id="KW-0969">Cilium</keyword>
<dbReference type="InterPro" id="IPR013373">
    <property type="entry name" value="Flagellin/pilin_N_arc"/>
</dbReference>
<evidence type="ECO:0000313" key="3">
    <source>
        <dbReference type="EMBL" id="TYO81897.1"/>
    </source>
</evidence>
<name>A0A4D6GV73_HALS9</name>
<dbReference type="InterPro" id="IPR012859">
    <property type="entry name" value="Pilin_N_archaeal"/>
</dbReference>
<evidence type="ECO:0000313" key="5">
    <source>
        <dbReference type="Proteomes" id="UP000323075"/>
    </source>
</evidence>
<dbReference type="EMBL" id="CP038631">
    <property type="protein sequence ID" value="QCC45635.1"/>
    <property type="molecule type" value="Genomic_DNA"/>
</dbReference>
<evidence type="ECO:0000259" key="1">
    <source>
        <dbReference type="Pfam" id="PF07790"/>
    </source>
</evidence>
<reference evidence="2 4" key="1">
    <citation type="journal article" date="2019" name="Microbiol. Resour. Announc.">
        <title>The Genome Sequence of the Halobacterium salinarum Type Strain Is Closely Related to That of Laboratory Strains NRC-1 and R1.</title>
        <authorList>
            <person name="Pfeiffer F."/>
            <person name="Marchfelder A."/>
            <person name="Habermann B."/>
            <person name="Dyall-Smith M.L."/>
        </authorList>
    </citation>
    <scope>NUCLEOTIDE SEQUENCE [LARGE SCALE GENOMIC DNA]</scope>
    <source>
        <strain evidence="2">91-R6</strain>
        <strain evidence="4">ATCC 33171 / DSM 3754 / JCM 8978 / NBRC 102687 / NCIMB 764 / 91-R6</strain>
    </source>
</reference>
<reference evidence="2" key="3">
    <citation type="journal article" name="MicrobiologyOpen">
        <title>Whole-genome comparison between the type strain of Halobacterium salinarum (DSM 3754(T)) and the laboratory strains R1 and NRC-1.</title>
        <authorList>
            <person name="Pfeiffer F."/>
            <person name="Losensky G."/>
            <person name="Marchfelder A."/>
            <person name="Habermann B."/>
            <person name="Dyall-Smith M."/>
        </authorList>
    </citation>
    <scope>NUCLEOTIDE SEQUENCE</scope>
    <source>
        <strain evidence="2">91-R6</strain>
    </source>
</reference>
<dbReference type="Proteomes" id="UP000296216">
    <property type="component" value="Chromosome"/>
</dbReference>
<accession>A0A4D6GV73</accession>
<proteinExistence type="predicted"/>
<dbReference type="GeneID" id="68694574"/>
<evidence type="ECO:0000313" key="4">
    <source>
        <dbReference type="Proteomes" id="UP000296216"/>
    </source>
</evidence>
<reference evidence="3 5" key="2">
    <citation type="submission" date="2019-07" db="EMBL/GenBank/DDBJ databases">
        <title>Genomic Encyclopedia of Archaeal and Bacterial Type Strains, Phase II (KMG-II): from individual species to whole genera.</title>
        <authorList>
            <person name="Goeker M."/>
        </authorList>
    </citation>
    <scope>NUCLEOTIDE SEQUENCE [LARGE SCALE GENOMIC DNA]</scope>
    <source>
        <strain evidence="3 5">DSM 3754</strain>
    </source>
</reference>
<keyword evidence="3" id="KW-0282">Flagellum</keyword>
<gene>
    <name evidence="3" type="ORF">APQ99_00409</name>
    <name evidence="2" type="ORF">HBSAL_09960</name>
</gene>
<organism evidence="2 4">
    <name type="scientific">Halobacterium salinarum (strain ATCC 33171 / DSM 3754 / JCM 8978 / NBRC 102687 / NCIMB 764 / 91-R6)</name>
    <dbReference type="NCBI Taxonomy" id="2597657"/>
    <lineage>
        <taxon>Archaea</taxon>
        <taxon>Methanobacteriati</taxon>
        <taxon>Methanobacteriota</taxon>
        <taxon>Stenosarchaea group</taxon>
        <taxon>Halobacteria</taxon>
        <taxon>Halobacteriales</taxon>
        <taxon>Halobacteriaceae</taxon>
        <taxon>Halobacterium</taxon>
    </lineage>
</organism>
<evidence type="ECO:0000313" key="2">
    <source>
        <dbReference type="EMBL" id="QCC45635.1"/>
    </source>
</evidence>